<name>A0A0E9WRV9_ANGAN</name>
<reference evidence="1" key="1">
    <citation type="submission" date="2014-11" db="EMBL/GenBank/DDBJ databases">
        <authorList>
            <person name="Amaro Gonzalez C."/>
        </authorList>
    </citation>
    <scope>NUCLEOTIDE SEQUENCE</scope>
</reference>
<accession>A0A0E9WRV9</accession>
<protein>
    <submittedName>
        <fullName evidence="1">Uncharacterized protein</fullName>
    </submittedName>
</protein>
<evidence type="ECO:0000313" key="1">
    <source>
        <dbReference type="EMBL" id="JAH92255.1"/>
    </source>
</evidence>
<reference evidence="1" key="2">
    <citation type="journal article" date="2015" name="Fish Shellfish Immunol.">
        <title>Early steps in the European eel (Anguilla anguilla)-Vibrio vulnificus interaction in the gills: Role of the RtxA13 toxin.</title>
        <authorList>
            <person name="Callol A."/>
            <person name="Pajuelo D."/>
            <person name="Ebbesson L."/>
            <person name="Teles M."/>
            <person name="MacKenzie S."/>
            <person name="Amaro C."/>
        </authorList>
    </citation>
    <scope>NUCLEOTIDE SEQUENCE</scope>
</reference>
<sequence>MSMTPVSNNFALYIHSCFNNEVGTVAAILANTSAN</sequence>
<dbReference type="EMBL" id="GBXM01016322">
    <property type="protein sequence ID" value="JAH92255.1"/>
    <property type="molecule type" value="Transcribed_RNA"/>
</dbReference>
<dbReference type="AlphaFoldDB" id="A0A0E9WRV9"/>
<proteinExistence type="predicted"/>
<organism evidence="1">
    <name type="scientific">Anguilla anguilla</name>
    <name type="common">European freshwater eel</name>
    <name type="synonym">Muraena anguilla</name>
    <dbReference type="NCBI Taxonomy" id="7936"/>
    <lineage>
        <taxon>Eukaryota</taxon>
        <taxon>Metazoa</taxon>
        <taxon>Chordata</taxon>
        <taxon>Craniata</taxon>
        <taxon>Vertebrata</taxon>
        <taxon>Euteleostomi</taxon>
        <taxon>Actinopterygii</taxon>
        <taxon>Neopterygii</taxon>
        <taxon>Teleostei</taxon>
        <taxon>Anguilliformes</taxon>
        <taxon>Anguillidae</taxon>
        <taxon>Anguilla</taxon>
    </lineage>
</organism>